<organism evidence="2 3">
    <name type="scientific">Nocardiopsis endophytica</name>
    <dbReference type="NCBI Taxonomy" id="3018445"/>
    <lineage>
        <taxon>Bacteria</taxon>
        <taxon>Bacillati</taxon>
        <taxon>Actinomycetota</taxon>
        <taxon>Actinomycetes</taxon>
        <taxon>Streptosporangiales</taxon>
        <taxon>Nocardiopsidaceae</taxon>
        <taxon>Nocardiopsis</taxon>
    </lineage>
</organism>
<feature type="region of interest" description="Disordered" evidence="1">
    <location>
        <begin position="105"/>
        <end position="132"/>
    </location>
</feature>
<feature type="compositionally biased region" description="Pro residues" evidence="1">
    <location>
        <begin position="123"/>
        <end position="132"/>
    </location>
</feature>
<dbReference type="Proteomes" id="UP001527866">
    <property type="component" value="Unassembled WGS sequence"/>
</dbReference>
<name>A0ABT4U7U9_9ACTN</name>
<gene>
    <name evidence="2" type="ORF">O4J56_20455</name>
</gene>
<evidence type="ECO:0000313" key="3">
    <source>
        <dbReference type="Proteomes" id="UP001527866"/>
    </source>
</evidence>
<accession>A0ABT4U7U9</accession>
<protein>
    <submittedName>
        <fullName evidence="2">Uncharacterized protein</fullName>
    </submittedName>
</protein>
<sequence>MTDKAPVVRIDAAPTARRAHARQQAHQAEARAERTAYAHRIAEGLKRSGAVVIDCQDDAQREEARAAGRLAGRIRGVRVRTTVVEGRVAVFEPDRSANPLQRRLDERRGMKAEARALRAHGPFVPPPPDQTP</sequence>
<keyword evidence="3" id="KW-1185">Reference proteome</keyword>
<comment type="caution">
    <text evidence="2">The sequence shown here is derived from an EMBL/GenBank/DDBJ whole genome shotgun (WGS) entry which is preliminary data.</text>
</comment>
<evidence type="ECO:0000313" key="2">
    <source>
        <dbReference type="EMBL" id="MDA2813029.1"/>
    </source>
</evidence>
<proteinExistence type="predicted"/>
<dbReference type="RefSeq" id="WP_270687808.1">
    <property type="nucleotide sequence ID" value="NZ_JAQFWQ010000065.1"/>
</dbReference>
<reference evidence="2 3" key="1">
    <citation type="submission" date="2023-01" db="EMBL/GenBank/DDBJ databases">
        <title>Draft genome sequence of Nocardiopsis sp. RSe5-2 isolated from halophytes.</title>
        <authorList>
            <person name="Duangmal K."/>
            <person name="Chantavorakit T."/>
        </authorList>
    </citation>
    <scope>NUCLEOTIDE SEQUENCE [LARGE SCALE GENOMIC DNA]</scope>
    <source>
        <strain evidence="2 3">RSe5-2</strain>
    </source>
</reference>
<dbReference type="EMBL" id="JAQFWQ010000065">
    <property type="protein sequence ID" value="MDA2813029.1"/>
    <property type="molecule type" value="Genomic_DNA"/>
</dbReference>
<feature type="compositionally biased region" description="Basic and acidic residues" evidence="1">
    <location>
        <begin position="105"/>
        <end position="116"/>
    </location>
</feature>
<evidence type="ECO:0000256" key="1">
    <source>
        <dbReference type="SAM" id="MobiDB-lite"/>
    </source>
</evidence>